<keyword evidence="1" id="KW-1133">Transmembrane helix</keyword>
<dbReference type="STRING" id="154621.RV11_GL000579"/>
<gene>
    <name evidence="2" type="ORF">UC3_01108</name>
</gene>
<keyword evidence="1" id="KW-0472">Membrane</keyword>
<dbReference type="RefSeq" id="WP_010767779.1">
    <property type="nucleotide sequence ID" value="NZ_ASWE01000002.1"/>
</dbReference>
<dbReference type="Proteomes" id="UP000013785">
    <property type="component" value="Unassembled WGS sequence"/>
</dbReference>
<evidence type="ECO:0000313" key="3">
    <source>
        <dbReference type="Proteomes" id="UP000013785"/>
    </source>
</evidence>
<dbReference type="EMBL" id="AJAT01000011">
    <property type="protein sequence ID" value="EOL46302.1"/>
    <property type="molecule type" value="Genomic_DNA"/>
</dbReference>
<keyword evidence="3" id="KW-1185">Reference proteome</keyword>
<evidence type="ECO:0000256" key="1">
    <source>
        <dbReference type="SAM" id="Phobius"/>
    </source>
</evidence>
<keyword evidence="1" id="KW-0812">Transmembrane</keyword>
<accession>R3WFQ8</accession>
<sequence>MIIELLFQLIIGLINLLVSIIPDISLTIDLPDTSWFSEMLGLADYFFPVTTLIMAIGVIVAVQNAQFFIKIFTFIIKRIPFIG</sequence>
<dbReference type="PATRIC" id="fig|1158610.3.peg.1085"/>
<dbReference type="HOGENOM" id="CLU_2537314_0_0_9"/>
<comment type="caution">
    <text evidence="2">The sequence shown here is derived from an EMBL/GenBank/DDBJ whole genome shotgun (WGS) entry which is preliminary data.</text>
</comment>
<evidence type="ECO:0000313" key="2">
    <source>
        <dbReference type="EMBL" id="EOL46302.1"/>
    </source>
</evidence>
<organism evidence="2 3">
    <name type="scientific">Enterococcus phoeniculicola ATCC BAA-412</name>
    <dbReference type="NCBI Taxonomy" id="1158610"/>
    <lineage>
        <taxon>Bacteria</taxon>
        <taxon>Bacillati</taxon>
        <taxon>Bacillota</taxon>
        <taxon>Bacilli</taxon>
        <taxon>Lactobacillales</taxon>
        <taxon>Enterococcaceae</taxon>
        <taxon>Enterococcus</taxon>
    </lineage>
</organism>
<proteinExistence type="predicted"/>
<feature type="transmembrane region" description="Helical" evidence="1">
    <location>
        <begin position="45"/>
        <end position="69"/>
    </location>
</feature>
<name>R3WFQ8_9ENTE</name>
<reference evidence="2 3" key="1">
    <citation type="submission" date="2013-02" db="EMBL/GenBank/DDBJ databases">
        <title>The Genome Sequence of Enterococcus phoeniculicola BAA-412.</title>
        <authorList>
            <consortium name="The Broad Institute Genome Sequencing Platform"/>
            <consortium name="The Broad Institute Genome Sequencing Center for Infectious Disease"/>
            <person name="Earl A.M."/>
            <person name="Gilmore M.S."/>
            <person name="Lebreton F."/>
            <person name="Walker B."/>
            <person name="Young S.K."/>
            <person name="Zeng Q."/>
            <person name="Gargeya S."/>
            <person name="Fitzgerald M."/>
            <person name="Haas B."/>
            <person name="Abouelleil A."/>
            <person name="Alvarado L."/>
            <person name="Arachchi H.M."/>
            <person name="Berlin A.M."/>
            <person name="Chapman S.B."/>
            <person name="Dewar J."/>
            <person name="Goldberg J."/>
            <person name="Griggs A."/>
            <person name="Gujja S."/>
            <person name="Hansen M."/>
            <person name="Howarth C."/>
            <person name="Imamovic A."/>
            <person name="Larimer J."/>
            <person name="McCowan C."/>
            <person name="Murphy C."/>
            <person name="Neiman D."/>
            <person name="Pearson M."/>
            <person name="Priest M."/>
            <person name="Roberts A."/>
            <person name="Saif S."/>
            <person name="Shea T."/>
            <person name="Sisk P."/>
            <person name="Sykes S."/>
            <person name="Wortman J."/>
            <person name="Nusbaum C."/>
            <person name="Birren B."/>
        </authorList>
    </citation>
    <scope>NUCLEOTIDE SEQUENCE [LARGE SCALE GENOMIC DNA]</scope>
    <source>
        <strain evidence="2 3">ATCC BAA-412</strain>
    </source>
</reference>
<protein>
    <submittedName>
        <fullName evidence="2">Uncharacterized protein</fullName>
    </submittedName>
</protein>
<feature type="transmembrane region" description="Helical" evidence="1">
    <location>
        <begin position="5"/>
        <end position="25"/>
    </location>
</feature>
<dbReference type="AlphaFoldDB" id="R3WFQ8"/>